<evidence type="ECO:0000313" key="2">
    <source>
        <dbReference type="Proteomes" id="UP000255269"/>
    </source>
</evidence>
<name>A0A377Q1A1_9HELI</name>
<reference evidence="1 2" key="1">
    <citation type="submission" date="2018-06" db="EMBL/GenBank/DDBJ databases">
        <authorList>
            <consortium name="Pathogen Informatics"/>
            <person name="Doyle S."/>
        </authorList>
    </citation>
    <scope>NUCLEOTIDE SEQUENCE [LARGE SCALE GENOMIC DNA]</scope>
    <source>
        <strain evidence="1 2">NCTC13156</strain>
    </source>
</reference>
<protein>
    <recommendedName>
        <fullName evidence="3">MORN repeat variant</fullName>
    </recommendedName>
</protein>
<gene>
    <name evidence="1" type="ORF">NCTC13156_01364</name>
</gene>
<dbReference type="RefSeq" id="WP_115057089.1">
    <property type="nucleotide sequence ID" value="NZ_UGJF01000001.1"/>
</dbReference>
<accession>A0A377Q1A1</accession>
<dbReference type="InterPro" id="IPR011652">
    <property type="entry name" value="MORN_2"/>
</dbReference>
<organism evidence="1 2">
    <name type="scientific">Helicobacter pullorum</name>
    <dbReference type="NCBI Taxonomy" id="35818"/>
    <lineage>
        <taxon>Bacteria</taxon>
        <taxon>Pseudomonadati</taxon>
        <taxon>Campylobacterota</taxon>
        <taxon>Epsilonproteobacteria</taxon>
        <taxon>Campylobacterales</taxon>
        <taxon>Helicobacteraceae</taxon>
        <taxon>Helicobacter</taxon>
    </lineage>
</organism>
<sequence length="60" mass="7134">MEIKVTIKKEYYPNGELQWEIRCINDKRNGIAKGYYKSGKLQWEIPYKDGKENGIKKNLL</sequence>
<evidence type="ECO:0008006" key="3">
    <source>
        <dbReference type="Google" id="ProtNLM"/>
    </source>
</evidence>
<dbReference type="Proteomes" id="UP000255269">
    <property type="component" value="Unassembled WGS sequence"/>
</dbReference>
<proteinExistence type="predicted"/>
<dbReference type="SUPFAM" id="SSF82185">
    <property type="entry name" value="Histone H3 K4-specific methyltransferase SET7/9 N-terminal domain"/>
    <property type="match status" value="1"/>
</dbReference>
<dbReference type="Pfam" id="PF07661">
    <property type="entry name" value="MORN_2"/>
    <property type="match status" value="2"/>
</dbReference>
<dbReference type="Gene3D" id="2.20.110.10">
    <property type="entry name" value="Histone H3 K4-specific methyltransferase SET7/9 N-terminal domain"/>
    <property type="match status" value="1"/>
</dbReference>
<dbReference type="AlphaFoldDB" id="A0A377Q1A1"/>
<dbReference type="EMBL" id="UGJF01000001">
    <property type="protein sequence ID" value="STQ88524.1"/>
    <property type="molecule type" value="Genomic_DNA"/>
</dbReference>
<evidence type="ECO:0000313" key="1">
    <source>
        <dbReference type="EMBL" id="STQ88524.1"/>
    </source>
</evidence>